<sequence length="57" mass="6530">MHPISLVLVVHDHQPVGNFDQVLEQAHRDAYAPFLAFLERYPAIRLALHTSGPLLQW</sequence>
<dbReference type="Gene3D" id="3.20.110.20">
    <property type="match status" value="1"/>
</dbReference>
<dbReference type="GO" id="GO:0005975">
    <property type="term" value="P:carbohydrate metabolic process"/>
    <property type="evidence" value="ECO:0007669"/>
    <property type="project" value="InterPro"/>
</dbReference>
<dbReference type="SUPFAM" id="SSF88713">
    <property type="entry name" value="Glycoside hydrolase/deacetylase"/>
    <property type="match status" value="1"/>
</dbReference>
<dbReference type="AlphaFoldDB" id="A0A538TCX8"/>
<evidence type="ECO:0000313" key="1">
    <source>
        <dbReference type="EMBL" id="TMQ61503.1"/>
    </source>
</evidence>
<accession>A0A538TCX8</accession>
<dbReference type="InterPro" id="IPR011330">
    <property type="entry name" value="Glyco_hydro/deAcase_b/a-brl"/>
</dbReference>
<feature type="non-terminal residue" evidence="1">
    <location>
        <position position="57"/>
    </location>
</feature>
<gene>
    <name evidence="1" type="ORF">E6K78_12730</name>
</gene>
<organism evidence="1 2">
    <name type="scientific">Eiseniibacteriota bacterium</name>
    <dbReference type="NCBI Taxonomy" id="2212470"/>
    <lineage>
        <taxon>Bacteria</taxon>
        <taxon>Candidatus Eiseniibacteriota</taxon>
    </lineage>
</organism>
<protein>
    <submittedName>
        <fullName evidence="1">Uncharacterized protein</fullName>
    </submittedName>
</protein>
<comment type="caution">
    <text evidence="1">The sequence shown here is derived from an EMBL/GenBank/DDBJ whole genome shotgun (WGS) entry which is preliminary data.</text>
</comment>
<name>A0A538TCX8_UNCEI</name>
<evidence type="ECO:0000313" key="2">
    <source>
        <dbReference type="Proteomes" id="UP000316609"/>
    </source>
</evidence>
<dbReference type="EMBL" id="VBOY01000173">
    <property type="protein sequence ID" value="TMQ61503.1"/>
    <property type="molecule type" value="Genomic_DNA"/>
</dbReference>
<reference evidence="1 2" key="1">
    <citation type="journal article" date="2019" name="Nat. Microbiol.">
        <title>Mediterranean grassland soil C-N compound turnover is dependent on rainfall and depth, and is mediated by genomically divergent microorganisms.</title>
        <authorList>
            <person name="Diamond S."/>
            <person name="Andeer P.F."/>
            <person name="Li Z."/>
            <person name="Crits-Christoph A."/>
            <person name="Burstein D."/>
            <person name="Anantharaman K."/>
            <person name="Lane K.R."/>
            <person name="Thomas B.C."/>
            <person name="Pan C."/>
            <person name="Northen T.R."/>
            <person name="Banfield J.F."/>
        </authorList>
    </citation>
    <scope>NUCLEOTIDE SEQUENCE [LARGE SCALE GENOMIC DNA]</scope>
    <source>
        <strain evidence="1">WS_8</strain>
    </source>
</reference>
<proteinExistence type="predicted"/>
<dbReference type="Proteomes" id="UP000316609">
    <property type="component" value="Unassembled WGS sequence"/>
</dbReference>